<feature type="signal peptide" evidence="5">
    <location>
        <begin position="1"/>
        <end position="22"/>
    </location>
</feature>
<dbReference type="InterPro" id="IPR018188">
    <property type="entry name" value="RNase_T2_His_AS_1"/>
</dbReference>
<evidence type="ECO:0000313" key="6">
    <source>
        <dbReference type="EMBL" id="CBD77392.1"/>
    </source>
</evidence>
<dbReference type="Pfam" id="PF00445">
    <property type="entry name" value="Ribonuclease_T2"/>
    <property type="match status" value="1"/>
</dbReference>
<evidence type="ECO:0000256" key="1">
    <source>
        <dbReference type="ARBA" id="ARBA00007469"/>
    </source>
</evidence>
<comment type="similarity">
    <text evidence="1 4">Belongs to the RNase T2 family.</text>
</comment>
<evidence type="ECO:0000256" key="2">
    <source>
        <dbReference type="ARBA" id="ARBA00022759"/>
    </source>
</evidence>
<reference evidence="6" key="1">
    <citation type="journal article" date="2011" name="Trop. Plant Biol.">
        <title>S-RNase-like Sequences in Styles of Coffea (Rubiaceae). Evidence for S-RNase Based Gametophytic Self-Incompatibility?</title>
        <authorList>
            <person name="Asquini E."/>
            <person name="Gerdol M."/>
            <person name="Gasperini D."/>
            <person name="Igic B."/>
            <person name="Graziosi G."/>
            <person name="Pallavicini A."/>
        </authorList>
    </citation>
    <scope>NUCLEOTIDE SEQUENCE</scope>
</reference>
<dbReference type="Gene3D" id="3.90.730.10">
    <property type="entry name" value="Ribonuclease T2-like"/>
    <property type="match status" value="1"/>
</dbReference>
<organism evidence="6">
    <name type="scientific">Coffea canephora</name>
    <name type="common">Robusta coffee</name>
    <dbReference type="NCBI Taxonomy" id="49390"/>
    <lineage>
        <taxon>Eukaryota</taxon>
        <taxon>Viridiplantae</taxon>
        <taxon>Streptophyta</taxon>
        <taxon>Embryophyta</taxon>
        <taxon>Tracheophyta</taxon>
        <taxon>Spermatophyta</taxon>
        <taxon>Magnoliopsida</taxon>
        <taxon>eudicotyledons</taxon>
        <taxon>Gunneridae</taxon>
        <taxon>Pentapetalae</taxon>
        <taxon>asterids</taxon>
        <taxon>lamiids</taxon>
        <taxon>Gentianales</taxon>
        <taxon>Rubiaceae</taxon>
        <taxon>Ixoroideae</taxon>
        <taxon>Gardenieae complex</taxon>
        <taxon>Bertiereae - Coffeeae clade</taxon>
        <taxon>Coffeeae</taxon>
        <taxon>Coffea</taxon>
    </lineage>
</organism>
<evidence type="ECO:0000256" key="5">
    <source>
        <dbReference type="SAM" id="SignalP"/>
    </source>
</evidence>
<name>H1ZS23_COFCA</name>
<dbReference type="GO" id="GO:0033897">
    <property type="term" value="F:ribonuclease T2 activity"/>
    <property type="evidence" value="ECO:0007669"/>
    <property type="project" value="InterPro"/>
</dbReference>
<dbReference type="InterPro" id="IPR001568">
    <property type="entry name" value="RNase_T2-like"/>
</dbReference>
<dbReference type="GO" id="GO:0006401">
    <property type="term" value="P:RNA catabolic process"/>
    <property type="evidence" value="ECO:0007669"/>
    <property type="project" value="TreeGrafter"/>
</dbReference>
<gene>
    <name evidence="6" type="primary">S-RNase</name>
</gene>
<protein>
    <submittedName>
        <fullName evidence="6">Putative S-RNase</fullName>
    </submittedName>
</protein>
<sequence>MGRSLLILILVMFVLNAQKSCGQYEFFRLVTFWGPSFCRMYQCWREPPVPKFTLHGLWPDNYTRHLYNCGGTRYVPLRSQRSIDARDDYWYDYFLLYPPSARGNWRTEQRFWAKEWRNHGTCSETVFNQQNYFNLAKTLMFMYDLKSILFNPINQIPWPWPRVSDVQSAIFRVTRVRTELRCHYYKNGNMLVEIALCYDVTGNQVINCSRPGTVFCGKRSSRIYVPKNFK</sequence>
<proteinExistence type="evidence at transcript level"/>
<feature type="chain" id="PRO_5003558657" evidence="5">
    <location>
        <begin position="23"/>
        <end position="230"/>
    </location>
</feature>
<dbReference type="PROSITE" id="PS00530">
    <property type="entry name" value="RNASE_T2_1"/>
    <property type="match status" value="1"/>
</dbReference>
<dbReference type="PANTHER" id="PTHR11240:SF18">
    <property type="entry name" value="OS07G0630400 PROTEIN"/>
    <property type="match status" value="1"/>
</dbReference>
<evidence type="ECO:0000256" key="3">
    <source>
        <dbReference type="ARBA" id="ARBA00022801"/>
    </source>
</evidence>
<dbReference type="PANTHER" id="PTHR11240">
    <property type="entry name" value="RIBONUCLEASE T2"/>
    <property type="match status" value="1"/>
</dbReference>
<dbReference type="GO" id="GO:0005576">
    <property type="term" value="C:extracellular region"/>
    <property type="evidence" value="ECO:0007669"/>
    <property type="project" value="TreeGrafter"/>
</dbReference>
<dbReference type="SMR" id="H1ZS23"/>
<dbReference type="SUPFAM" id="SSF55895">
    <property type="entry name" value="Ribonuclease Rh-like"/>
    <property type="match status" value="1"/>
</dbReference>
<keyword evidence="2" id="KW-0540">Nuclease</keyword>
<accession>H1ZS23</accession>
<dbReference type="AlphaFoldDB" id="H1ZS23"/>
<dbReference type="GO" id="GO:0003723">
    <property type="term" value="F:RNA binding"/>
    <property type="evidence" value="ECO:0007669"/>
    <property type="project" value="InterPro"/>
</dbReference>
<dbReference type="EMBL" id="FN547915">
    <property type="protein sequence ID" value="CBD77392.1"/>
    <property type="molecule type" value="mRNA"/>
</dbReference>
<dbReference type="InterPro" id="IPR036430">
    <property type="entry name" value="RNase_T2-like_sf"/>
</dbReference>
<keyword evidence="3" id="KW-0378">Hydrolase</keyword>
<dbReference type="GO" id="GO:0016787">
    <property type="term" value="F:hydrolase activity"/>
    <property type="evidence" value="ECO:0007669"/>
    <property type="project" value="UniProtKB-KW"/>
</dbReference>
<keyword evidence="2" id="KW-0255">Endonuclease</keyword>
<keyword evidence="5" id="KW-0732">Signal</keyword>
<evidence type="ECO:0000256" key="4">
    <source>
        <dbReference type="RuleBase" id="RU004328"/>
    </source>
</evidence>